<proteinExistence type="predicted"/>
<sequence length="243" mass="28652">MNKIESDPFSIISGIKQGCALSMILYILVIEELMLRIKSNPNIRGYKLYVLNEREIKCTEYADDIVGYLADHLSISLFFQEFDEWGEISGASINRDKTRVIHVSKKEKEDEDFKVLGVWFNKKGISLHNYKAVFDKIKKALFIWDLPSLNMLERTTICKTFILSKLWFLANFIYISEDKIKDLNSLIFKFIWNSPIELIKRDILILPFEEGGMNMFNLYGRLKNIHMQSFFYIAKSHQRDFFQ</sequence>
<evidence type="ECO:0000313" key="2">
    <source>
        <dbReference type="EMBL" id="CAF1135238.1"/>
    </source>
</evidence>
<dbReference type="Proteomes" id="UP000663879">
    <property type="component" value="Unassembled WGS sequence"/>
</dbReference>
<keyword evidence="3" id="KW-1185">Reference proteome</keyword>
<dbReference type="PROSITE" id="PS50878">
    <property type="entry name" value="RT_POL"/>
    <property type="match status" value="1"/>
</dbReference>
<protein>
    <recommendedName>
        <fullName evidence="1">Reverse transcriptase domain-containing protein</fullName>
    </recommendedName>
</protein>
<name>A0A814RKQ1_9BILA</name>
<feature type="domain" description="Reverse transcriptase" evidence="1">
    <location>
        <begin position="1"/>
        <end position="120"/>
    </location>
</feature>
<dbReference type="InterPro" id="IPR043502">
    <property type="entry name" value="DNA/RNA_pol_sf"/>
</dbReference>
<dbReference type="EMBL" id="CAJNOC010009964">
    <property type="protein sequence ID" value="CAF1135238.1"/>
    <property type="molecule type" value="Genomic_DNA"/>
</dbReference>
<dbReference type="AlphaFoldDB" id="A0A814RKQ1"/>
<organism evidence="2 3">
    <name type="scientific">Brachionus calyciflorus</name>
    <dbReference type="NCBI Taxonomy" id="104777"/>
    <lineage>
        <taxon>Eukaryota</taxon>
        <taxon>Metazoa</taxon>
        <taxon>Spiralia</taxon>
        <taxon>Gnathifera</taxon>
        <taxon>Rotifera</taxon>
        <taxon>Eurotatoria</taxon>
        <taxon>Monogononta</taxon>
        <taxon>Pseudotrocha</taxon>
        <taxon>Ploima</taxon>
        <taxon>Brachionidae</taxon>
        <taxon>Brachionus</taxon>
    </lineage>
</organism>
<dbReference type="PANTHER" id="PTHR31635">
    <property type="entry name" value="REVERSE TRANSCRIPTASE DOMAIN-CONTAINING PROTEIN-RELATED"/>
    <property type="match status" value="1"/>
</dbReference>
<accession>A0A814RKQ1</accession>
<dbReference type="SUPFAM" id="SSF56672">
    <property type="entry name" value="DNA/RNA polymerases"/>
    <property type="match status" value="1"/>
</dbReference>
<evidence type="ECO:0000259" key="1">
    <source>
        <dbReference type="PROSITE" id="PS50878"/>
    </source>
</evidence>
<dbReference type="Pfam" id="PF00078">
    <property type="entry name" value="RVT_1"/>
    <property type="match status" value="1"/>
</dbReference>
<comment type="caution">
    <text evidence="2">The sequence shown here is derived from an EMBL/GenBank/DDBJ whole genome shotgun (WGS) entry which is preliminary data.</text>
</comment>
<reference evidence="2" key="1">
    <citation type="submission" date="2021-02" db="EMBL/GenBank/DDBJ databases">
        <authorList>
            <person name="Nowell W R."/>
        </authorList>
    </citation>
    <scope>NUCLEOTIDE SEQUENCE</scope>
    <source>
        <strain evidence="2">Ploen Becks lab</strain>
    </source>
</reference>
<dbReference type="PANTHER" id="PTHR31635:SF196">
    <property type="entry name" value="REVERSE TRANSCRIPTASE DOMAIN-CONTAINING PROTEIN-RELATED"/>
    <property type="match status" value="1"/>
</dbReference>
<dbReference type="OrthoDB" id="10072093at2759"/>
<dbReference type="InterPro" id="IPR000477">
    <property type="entry name" value="RT_dom"/>
</dbReference>
<evidence type="ECO:0000313" key="3">
    <source>
        <dbReference type="Proteomes" id="UP000663879"/>
    </source>
</evidence>
<gene>
    <name evidence="2" type="ORF">OXX778_LOCUS22657</name>
</gene>
<feature type="non-terminal residue" evidence="2">
    <location>
        <position position="243"/>
    </location>
</feature>